<evidence type="ECO:0000313" key="1">
    <source>
        <dbReference type="EMBL" id="KMO70364.1"/>
    </source>
</evidence>
<dbReference type="InterPro" id="IPR015947">
    <property type="entry name" value="PUA-like_sf"/>
</dbReference>
<organism evidence="1 2">
    <name type="scientific">Mycolicibacterium chlorophenolicum</name>
    <dbReference type="NCBI Taxonomy" id="37916"/>
    <lineage>
        <taxon>Bacteria</taxon>
        <taxon>Bacillati</taxon>
        <taxon>Actinomycetota</taxon>
        <taxon>Actinomycetes</taxon>
        <taxon>Mycobacteriales</taxon>
        <taxon>Mycobacteriaceae</taxon>
        <taxon>Mycolicibacterium</taxon>
    </lineage>
</organism>
<comment type="caution">
    <text evidence="1">The sequence shown here is derived from an EMBL/GenBank/DDBJ whole genome shotgun (WGS) entry which is preliminary data.</text>
</comment>
<keyword evidence="2" id="KW-1185">Reference proteome</keyword>
<name>A0A0J6VJB7_9MYCO</name>
<dbReference type="RefSeq" id="WP_048472391.1">
    <property type="nucleotide sequence ID" value="NZ_JYNL01000064.1"/>
</dbReference>
<dbReference type="SUPFAM" id="SSF88697">
    <property type="entry name" value="PUA domain-like"/>
    <property type="match status" value="1"/>
</dbReference>
<dbReference type="Gene3D" id="3.10.590.10">
    <property type="entry name" value="ph1033 like domains"/>
    <property type="match status" value="1"/>
</dbReference>
<dbReference type="Proteomes" id="UP000036513">
    <property type="component" value="Unassembled WGS sequence"/>
</dbReference>
<dbReference type="STRING" id="37916.MCHLDSM_05252"/>
<dbReference type="EMBL" id="JYNL01000064">
    <property type="protein sequence ID" value="KMO70364.1"/>
    <property type="molecule type" value="Genomic_DNA"/>
</dbReference>
<dbReference type="AlphaFoldDB" id="A0A0J6VJB7"/>
<accession>A0A0J6VJB7</accession>
<dbReference type="PATRIC" id="fig|37916.4.peg.5260"/>
<evidence type="ECO:0008006" key="3">
    <source>
        <dbReference type="Google" id="ProtNLM"/>
    </source>
</evidence>
<dbReference type="SMR" id="A0A0J6VJB7"/>
<protein>
    <recommendedName>
        <fullName evidence="3">EVE domain-containing protein</fullName>
    </recommendedName>
</protein>
<sequence length="136" mass="15423">MVTPETLGAWVIKCNPRRTPVDAMRASGRARPQWCVAANYRSRLMHADQRVLLWVTTHRDRGIWGCGRLLGDPVEEDGRWHVPVDIPLLRRPVTAAELARLPGLRTMEVFRSPQQANPSWASRAEWALIDAVLPPE</sequence>
<gene>
    <name evidence="1" type="ORF">MCHLDSM_05252</name>
</gene>
<proteinExistence type="predicted"/>
<reference evidence="1 2" key="1">
    <citation type="journal article" date="2015" name="Genome Biol. Evol.">
        <title>Characterization of Three Mycobacterium spp. with Potential Use in Bioremediation by Genome Sequencing and Comparative Genomics.</title>
        <authorList>
            <person name="Das S."/>
            <person name="Pettersson B.M."/>
            <person name="Behra P.R."/>
            <person name="Ramesh M."/>
            <person name="Dasgupta S."/>
            <person name="Bhattacharya A."/>
            <person name="Kirsebom L.A."/>
        </authorList>
    </citation>
    <scope>NUCLEOTIDE SEQUENCE [LARGE SCALE GENOMIC DNA]</scope>
    <source>
        <strain evidence="1 2">DSM 43826</strain>
    </source>
</reference>
<evidence type="ECO:0000313" key="2">
    <source>
        <dbReference type="Proteomes" id="UP000036513"/>
    </source>
</evidence>